<keyword evidence="3" id="KW-0732">Signal</keyword>
<dbReference type="PANTHER" id="PTHR10609">
    <property type="entry name" value="BIOTINIDASE-RELATED"/>
    <property type="match status" value="1"/>
</dbReference>
<dbReference type="InterPro" id="IPR043957">
    <property type="entry name" value="Vanin_C"/>
</dbReference>
<proteinExistence type="inferred from homology"/>
<feature type="chain" id="PRO_5047080760" evidence="3">
    <location>
        <begin position="20"/>
        <end position="505"/>
    </location>
</feature>
<feature type="domain" description="CN hydrolase" evidence="4">
    <location>
        <begin position="42"/>
        <end position="315"/>
    </location>
</feature>
<dbReference type="InterPro" id="IPR003010">
    <property type="entry name" value="C-N_Hydrolase"/>
</dbReference>
<dbReference type="Pfam" id="PF19018">
    <property type="entry name" value="Vanin_C"/>
    <property type="match status" value="1"/>
</dbReference>
<evidence type="ECO:0000256" key="2">
    <source>
        <dbReference type="ARBA" id="ARBA00022801"/>
    </source>
</evidence>
<evidence type="ECO:0000256" key="1">
    <source>
        <dbReference type="ARBA" id="ARBA00008225"/>
    </source>
</evidence>
<keyword evidence="2" id="KW-0378">Hydrolase</keyword>
<dbReference type="PROSITE" id="PS50263">
    <property type="entry name" value="CN_HYDROLASE"/>
    <property type="match status" value="1"/>
</dbReference>
<dbReference type="InterPro" id="IPR036526">
    <property type="entry name" value="C-N_Hydrolase_sf"/>
</dbReference>
<dbReference type="InterPro" id="IPR040154">
    <property type="entry name" value="Biotinidase/VNN"/>
</dbReference>
<keyword evidence="5" id="KW-1185">Reference proteome</keyword>
<feature type="signal peptide" evidence="3">
    <location>
        <begin position="1"/>
        <end position="19"/>
    </location>
</feature>
<dbReference type="Proteomes" id="UP000694865">
    <property type="component" value="Unplaced"/>
</dbReference>
<evidence type="ECO:0000259" key="4">
    <source>
        <dbReference type="PROSITE" id="PS50263"/>
    </source>
</evidence>
<reference evidence="6" key="1">
    <citation type="submission" date="2025-08" db="UniProtKB">
        <authorList>
            <consortium name="RefSeq"/>
        </authorList>
    </citation>
    <scope>IDENTIFICATION</scope>
    <source>
        <tissue evidence="6">Testes</tissue>
    </source>
</reference>
<dbReference type="PANTHER" id="PTHR10609:SF27">
    <property type="entry name" value="CN HYDROLASE DOMAIN-CONTAINING PROTEIN-RELATED"/>
    <property type="match status" value="1"/>
</dbReference>
<evidence type="ECO:0000313" key="6">
    <source>
        <dbReference type="RefSeq" id="XP_002734402.1"/>
    </source>
</evidence>
<name>A0ABM0GPE9_SACKO</name>
<organism evidence="5 6">
    <name type="scientific">Saccoglossus kowalevskii</name>
    <name type="common">Acorn worm</name>
    <dbReference type="NCBI Taxonomy" id="10224"/>
    <lineage>
        <taxon>Eukaryota</taxon>
        <taxon>Metazoa</taxon>
        <taxon>Hemichordata</taxon>
        <taxon>Enteropneusta</taxon>
        <taxon>Harrimaniidae</taxon>
        <taxon>Saccoglossus</taxon>
    </lineage>
</organism>
<evidence type="ECO:0000256" key="3">
    <source>
        <dbReference type="SAM" id="SignalP"/>
    </source>
</evidence>
<comment type="similarity">
    <text evidence="1">Belongs to the carbon-nitrogen hydrolase superfamily. BTD/VNN family.</text>
</comment>
<dbReference type="Gene3D" id="3.60.110.10">
    <property type="entry name" value="Carbon-nitrogen hydrolase"/>
    <property type="match status" value="1"/>
</dbReference>
<accession>A0ABM0GPE9</accession>
<evidence type="ECO:0000313" key="5">
    <source>
        <dbReference type="Proteomes" id="UP000694865"/>
    </source>
</evidence>
<dbReference type="SUPFAM" id="SSF56317">
    <property type="entry name" value="Carbon-nitrogen hydrolase"/>
    <property type="match status" value="1"/>
</dbReference>
<dbReference type="RefSeq" id="XP_002734402.1">
    <property type="nucleotide sequence ID" value="XM_002734356.2"/>
</dbReference>
<gene>
    <name evidence="6" type="primary">LOC100371918</name>
</gene>
<protein>
    <submittedName>
        <fullName evidence="6">Pantetheinase-like</fullName>
    </submittedName>
</protein>
<dbReference type="GeneID" id="100371918"/>
<sequence>MKLFLWLYLLVCTIDVYDSALLRDNGYVAAVYEHVAVVDPDTYHHVTSREKALKLMNQNLDIYDEQTKIAASKGAQIIVFPEYGLFSWDYDRNTILPFLESVPSPYGKNINPCEDVIRFNATKVLRRLSCIAKSHSVVIVAGMGAVTHCNPVDDAACPPDDRYQYNAAVVFDSDGKLIARYYKVNLFAGEKNTFNAGTVGKTNYGVFHTSFGSFAIIICYDMLFSKPSLQLIYDENIKNIVFPTAWVNCLPTLTAVGIQNAWAMGHGVNLLASNLHLPKDDATGSGIFSSVSGALKYHHDMATSNPRLLISHVPAIQGDHRCCTNDDKTGMRTSHIESPLKFTPETDETFYGIMDNDLFTFVLLNEDIDSISVCDGWLCCNLSYSKQPENYSTDLYALGVFNGFHTAYSKFYLQICALIRCAGDDPSRCGAPVSTATTVFKKFSLTGNFDPGVYLFPIVLTNHVQLPAISKWHTIYPYDHIWSEGELDDPLVSSVIYGRWFDRDP</sequence>
<dbReference type="Pfam" id="PF00795">
    <property type="entry name" value="CN_hydrolase"/>
    <property type="match status" value="1"/>
</dbReference>